<evidence type="ECO:0000259" key="8">
    <source>
        <dbReference type="PROSITE" id="PS51900"/>
    </source>
</evidence>
<comment type="function">
    <text evidence="1">Site-specific tyrosine recombinase, which acts by catalyzing the cutting and rejoining of the recombining DNA molecules.</text>
</comment>
<comment type="similarity">
    <text evidence="2">Belongs to the 'phage' integrase family.</text>
</comment>
<dbReference type="Proteomes" id="UP001549106">
    <property type="component" value="Unassembled WGS sequence"/>
</dbReference>
<feature type="domain" description="Core-binding (CB)" evidence="8">
    <location>
        <begin position="1"/>
        <end position="85"/>
    </location>
</feature>
<dbReference type="SUPFAM" id="SSF56349">
    <property type="entry name" value="DNA breaking-rejoining enzymes"/>
    <property type="match status" value="1"/>
</dbReference>
<evidence type="ECO:0000256" key="6">
    <source>
        <dbReference type="PROSITE-ProRule" id="PRU01248"/>
    </source>
</evidence>
<dbReference type="RefSeq" id="WP_022067347.1">
    <property type="nucleotide sequence ID" value="NZ_BAABXN010000001.1"/>
</dbReference>
<dbReference type="PANTHER" id="PTHR30349">
    <property type="entry name" value="PHAGE INTEGRASE-RELATED"/>
    <property type="match status" value="1"/>
</dbReference>
<evidence type="ECO:0000313" key="10">
    <source>
        <dbReference type="Proteomes" id="UP001549106"/>
    </source>
</evidence>
<dbReference type="PANTHER" id="PTHR30349:SF41">
    <property type="entry name" value="INTEGRASE_RECOMBINASE PROTEIN MJ0367-RELATED"/>
    <property type="match status" value="1"/>
</dbReference>
<dbReference type="Pfam" id="PF00589">
    <property type="entry name" value="Phage_integrase"/>
    <property type="match status" value="1"/>
</dbReference>
<dbReference type="Gene3D" id="1.10.443.10">
    <property type="entry name" value="Intergrase catalytic core"/>
    <property type="match status" value="1"/>
</dbReference>
<reference evidence="9 10" key="1">
    <citation type="submission" date="2024-06" db="EMBL/GenBank/DDBJ databases">
        <title>Genomic Encyclopedia of Type Strains, Phase IV (KMG-IV): sequencing the most valuable type-strain genomes for metagenomic binning, comparative biology and taxonomic classification.</title>
        <authorList>
            <person name="Goeker M."/>
        </authorList>
    </citation>
    <scope>NUCLEOTIDE SEQUENCE [LARGE SCALE GENOMIC DNA]</scope>
    <source>
        <strain evidence="9 10">DSM 29492</strain>
    </source>
</reference>
<dbReference type="InterPro" id="IPR004107">
    <property type="entry name" value="Integrase_SAM-like_N"/>
</dbReference>
<name>A0ABV2M857_9FIRM</name>
<evidence type="ECO:0000256" key="4">
    <source>
        <dbReference type="ARBA" id="ARBA00023125"/>
    </source>
</evidence>
<feature type="domain" description="Tyr recombinase" evidence="7">
    <location>
        <begin position="102"/>
        <end position="280"/>
    </location>
</feature>
<organism evidence="9 10">
    <name type="scientific">Blautia caecimuris</name>
    <dbReference type="NCBI Taxonomy" id="1796615"/>
    <lineage>
        <taxon>Bacteria</taxon>
        <taxon>Bacillati</taxon>
        <taxon>Bacillota</taxon>
        <taxon>Clostridia</taxon>
        <taxon>Lachnospirales</taxon>
        <taxon>Lachnospiraceae</taxon>
        <taxon>Blautia</taxon>
    </lineage>
</organism>
<keyword evidence="3" id="KW-0229">DNA integration</keyword>
<dbReference type="Pfam" id="PF13495">
    <property type="entry name" value="Phage_int_SAM_4"/>
    <property type="match status" value="1"/>
</dbReference>
<comment type="caution">
    <text evidence="9">The sequence shown here is derived from an EMBL/GenBank/DDBJ whole genome shotgun (WGS) entry which is preliminary data.</text>
</comment>
<dbReference type="InterPro" id="IPR013762">
    <property type="entry name" value="Integrase-like_cat_sf"/>
</dbReference>
<evidence type="ECO:0000256" key="1">
    <source>
        <dbReference type="ARBA" id="ARBA00003283"/>
    </source>
</evidence>
<dbReference type="InterPro" id="IPR050090">
    <property type="entry name" value="Tyrosine_recombinase_XerCD"/>
</dbReference>
<evidence type="ECO:0000256" key="3">
    <source>
        <dbReference type="ARBA" id="ARBA00022908"/>
    </source>
</evidence>
<dbReference type="InterPro" id="IPR011010">
    <property type="entry name" value="DNA_brk_join_enz"/>
</dbReference>
<dbReference type="PROSITE" id="PS51898">
    <property type="entry name" value="TYR_RECOMBINASE"/>
    <property type="match status" value="1"/>
</dbReference>
<evidence type="ECO:0000313" key="9">
    <source>
        <dbReference type="EMBL" id="MET3752640.1"/>
    </source>
</evidence>
<keyword evidence="4 6" id="KW-0238">DNA-binding</keyword>
<dbReference type="Gene3D" id="1.10.150.130">
    <property type="match status" value="1"/>
</dbReference>
<sequence length="291" mass="34295">MDKYLSSFREMVSLRGLTDHTIASYSTYISAYLQYLSDNGPTAPEDASWQQMRDFIFWVQNTRNLSDRTINACISQLRFFTLYVLHKPWDPYQLPFRKFDSYTPFIPSREEMKTFLFSISDIKFKAILCLMFSSGLRVGEVRHLKCSDIEHSRKRIHIRASKNRSDRYVPLSDNVWELILRYWYSFPAGSRPKDWLFPQKKKPDRPIDHQRIPSFILAHEKELGWEHRFTCHTFRHAFATYHYEDGTDLLTLKALMGHRSVSSTVIYVHLASNALMASSNPFDRMAGGFYE</sequence>
<gene>
    <name evidence="9" type="ORF">ABID24_003914</name>
</gene>
<evidence type="ECO:0000259" key="7">
    <source>
        <dbReference type="PROSITE" id="PS51898"/>
    </source>
</evidence>
<dbReference type="InterPro" id="IPR002104">
    <property type="entry name" value="Integrase_catalytic"/>
</dbReference>
<dbReference type="PROSITE" id="PS51900">
    <property type="entry name" value="CB"/>
    <property type="match status" value="1"/>
</dbReference>
<dbReference type="InterPro" id="IPR010998">
    <property type="entry name" value="Integrase_recombinase_N"/>
</dbReference>
<keyword evidence="5" id="KW-0233">DNA recombination</keyword>
<evidence type="ECO:0000256" key="5">
    <source>
        <dbReference type="ARBA" id="ARBA00023172"/>
    </source>
</evidence>
<proteinExistence type="inferred from homology"/>
<evidence type="ECO:0000256" key="2">
    <source>
        <dbReference type="ARBA" id="ARBA00008857"/>
    </source>
</evidence>
<protein>
    <submittedName>
        <fullName evidence="9">Site-specific recombinase XerD</fullName>
    </submittedName>
</protein>
<accession>A0ABV2M857</accession>
<dbReference type="InterPro" id="IPR044068">
    <property type="entry name" value="CB"/>
</dbReference>
<dbReference type="EMBL" id="JBEPMJ010000077">
    <property type="protein sequence ID" value="MET3752640.1"/>
    <property type="molecule type" value="Genomic_DNA"/>
</dbReference>
<keyword evidence="10" id="KW-1185">Reference proteome</keyword>